<dbReference type="AlphaFoldDB" id="A0AAP4K7E9"/>
<dbReference type="PRINTS" id="PR00799">
    <property type="entry name" value="TRANSAMINASE"/>
</dbReference>
<proteinExistence type="inferred from homology"/>
<evidence type="ECO:0000259" key="8">
    <source>
        <dbReference type="Pfam" id="PF00155"/>
    </source>
</evidence>
<dbReference type="CDD" id="cd00609">
    <property type="entry name" value="AAT_like"/>
    <property type="match status" value="1"/>
</dbReference>
<evidence type="ECO:0000256" key="2">
    <source>
        <dbReference type="ARBA" id="ARBA00007441"/>
    </source>
</evidence>
<dbReference type="SUPFAM" id="SSF53383">
    <property type="entry name" value="PLP-dependent transferases"/>
    <property type="match status" value="1"/>
</dbReference>
<dbReference type="NCBIfam" id="NF006719">
    <property type="entry name" value="PRK09257.1"/>
    <property type="match status" value="1"/>
</dbReference>
<dbReference type="PROSITE" id="PS00105">
    <property type="entry name" value="AA_TRANSFER_CLASS_1"/>
    <property type="match status" value="1"/>
</dbReference>
<organism evidence="9">
    <name type="scientific">Xanthomonas arboricola pv. pruni</name>
    <dbReference type="NCBI Taxonomy" id="69929"/>
    <lineage>
        <taxon>Bacteria</taxon>
        <taxon>Pseudomonadati</taxon>
        <taxon>Pseudomonadota</taxon>
        <taxon>Gammaproteobacteria</taxon>
        <taxon>Lysobacterales</taxon>
        <taxon>Lysobacteraceae</taxon>
        <taxon>Xanthomonas</taxon>
    </lineage>
</organism>
<keyword evidence="5 7" id="KW-0808">Transferase</keyword>
<keyword evidence="4 7" id="KW-0032">Aminotransferase</keyword>
<dbReference type="InterPro" id="IPR004839">
    <property type="entry name" value="Aminotransferase_I/II_large"/>
</dbReference>
<dbReference type="GO" id="GO:0005829">
    <property type="term" value="C:cytosol"/>
    <property type="evidence" value="ECO:0007669"/>
    <property type="project" value="TreeGrafter"/>
</dbReference>
<dbReference type="InterPro" id="IPR015422">
    <property type="entry name" value="PyrdxlP-dep_Trfase_small"/>
</dbReference>
<evidence type="ECO:0000256" key="1">
    <source>
        <dbReference type="ARBA" id="ARBA00001933"/>
    </source>
</evidence>
<dbReference type="FunFam" id="3.40.640.10:FF:000015">
    <property type="entry name" value="Aspartate aminotransferase"/>
    <property type="match status" value="1"/>
</dbReference>
<dbReference type="GO" id="GO:0033585">
    <property type="term" value="P:L-phenylalanine biosynthetic process from chorismate via phenylpyruvate"/>
    <property type="evidence" value="ECO:0007669"/>
    <property type="project" value="TreeGrafter"/>
</dbReference>
<dbReference type="Pfam" id="PF00155">
    <property type="entry name" value="Aminotran_1_2"/>
    <property type="match status" value="1"/>
</dbReference>
<reference evidence="9" key="1">
    <citation type="submission" date="2023-06" db="EMBL/GenBank/DDBJ databases">
        <title>Genome sequences of Xanthomonas arboricola from Serbia and Montenegro.</title>
        <authorList>
            <person name="Ilicic R."/>
            <person name="Jelusic A."/>
            <person name="Harrison J."/>
            <person name="Greer S."/>
            <person name="Grant M."/>
            <person name="Vicente J."/>
            <person name="Popovic Milovanovic T."/>
            <person name="Studholme D.J."/>
        </authorList>
    </citation>
    <scope>NUCLEOTIDE SEQUENCE</scope>
    <source>
        <strain evidence="9">Xp320</strain>
    </source>
</reference>
<dbReference type="InterPro" id="IPR000796">
    <property type="entry name" value="Asp_trans"/>
</dbReference>
<dbReference type="PANTHER" id="PTHR11879:SF37">
    <property type="entry name" value="AROMATIC-AMINO-ACID AMINOTRANSFERASE"/>
    <property type="match status" value="1"/>
</dbReference>
<dbReference type="EC" id="2.6.1.-" evidence="7"/>
<name>A0AAP4K7E9_9XANT</name>
<evidence type="ECO:0000256" key="5">
    <source>
        <dbReference type="ARBA" id="ARBA00022679"/>
    </source>
</evidence>
<accession>A0AAP4K7E9</accession>
<evidence type="ECO:0000256" key="6">
    <source>
        <dbReference type="ARBA" id="ARBA00022898"/>
    </source>
</evidence>
<sequence>MSFFANVEQVPGDPILGLTEAYNADSRPNKVNLGVGIYYDENGRIPLLRAVHKIEQQLALDAKPRGYLPIDGLAAYDKATQELLFGAESALVASGRVATSQTVGGSGALRVGADLLKKLLPTSTIAISNPSWENHRAVFGAAGFEVVDYTYFDAASHGLNFDGMLADLAKLEPGTVVLLHACCHNPTGADLSKEQWKQVAGLLKERDLFPFVDIAYQGFDKGIEADAYAVRLLAAEGIDSYVVASSYSKSFSLYGERVGALSVVSATAAEAKAVQSQVKRIIRTIYSSPSTHGAALVAGVLTSPELRDLWEQELTEMRERIHALRAGLVAKLATLGAPEFEFIQRQAGMFSYSGLTRTQVDRLREEFAIYAVGTGRICVAALSQRNLDYVAQAVATVSRM</sequence>
<dbReference type="PANTHER" id="PTHR11879">
    <property type="entry name" value="ASPARTATE AMINOTRANSFERASE"/>
    <property type="match status" value="1"/>
</dbReference>
<comment type="subunit">
    <text evidence="3">Homodimer.</text>
</comment>
<dbReference type="Gene3D" id="3.90.1150.10">
    <property type="entry name" value="Aspartate Aminotransferase, domain 1"/>
    <property type="match status" value="1"/>
</dbReference>
<dbReference type="InterPro" id="IPR004838">
    <property type="entry name" value="NHTrfase_class1_PyrdxlP-BS"/>
</dbReference>
<dbReference type="Gene3D" id="3.40.640.10">
    <property type="entry name" value="Type I PLP-dependent aspartate aminotransferase-like (Major domain)"/>
    <property type="match status" value="1"/>
</dbReference>
<comment type="caution">
    <text evidence="9">The sequence shown here is derived from an EMBL/GenBank/DDBJ whole genome shotgun (WGS) entry which is preliminary data.</text>
</comment>
<dbReference type="GO" id="GO:0004838">
    <property type="term" value="F:L-tyrosine-2-oxoglutarate transaminase activity"/>
    <property type="evidence" value="ECO:0007669"/>
    <property type="project" value="TreeGrafter"/>
</dbReference>
<dbReference type="InterPro" id="IPR015424">
    <property type="entry name" value="PyrdxlP-dep_Trfase"/>
</dbReference>
<protein>
    <recommendedName>
        <fullName evidence="7">Aminotransferase</fullName>
        <ecNumber evidence="7">2.6.1.-</ecNumber>
    </recommendedName>
</protein>
<dbReference type="GO" id="GO:0030170">
    <property type="term" value="F:pyridoxal phosphate binding"/>
    <property type="evidence" value="ECO:0007669"/>
    <property type="project" value="InterPro"/>
</dbReference>
<evidence type="ECO:0000256" key="3">
    <source>
        <dbReference type="ARBA" id="ARBA00011738"/>
    </source>
</evidence>
<dbReference type="InterPro" id="IPR015421">
    <property type="entry name" value="PyrdxlP-dep_Trfase_major"/>
</dbReference>
<evidence type="ECO:0000256" key="4">
    <source>
        <dbReference type="ARBA" id="ARBA00022576"/>
    </source>
</evidence>
<comment type="similarity">
    <text evidence="2 7">Belongs to the class-I pyridoxal-phosphate-dependent aminotransferase family.</text>
</comment>
<feature type="domain" description="Aminotransferase class I/classII large" evidence="8">
    <location>
        <begin position="29"/>
        <end position="394"/>
    </location>
</feature>
<comment type="cofactor">
    <cofactor evidence="1 7">
        <name>pyridoxal 5'-phosphate</name>
        <dbReference type="ChEBI" id="CHEBI:597326"/>
    </cofactor>
</comment>
<evidence type="ECO:0000313" key="9">
    <source>
        <dbReference type="EMBL" id="MDN0285827.1"/>
    </source>
</evidence>
<dbReference type="RefSeq" id="WP_054590719.1">
    <property type="nucleotide sequence ID" value="NZ_CP044334.1"/>
</dbReference>
<keyword evidence="6" id="KW-0663">Pyridoxal phosphate</keyword>
<gene>
    <name evidence="9" type="ORF">QSH54_03995</name>
</gene>
<evidence type="ECO:0000256" key="7">
    <source>
        <dbReference type="RuleBase" id="RU000481"/>
    </source>
</evidence>
<dbReference type="GO" id="GO:0042802">
    <property type="term" value="F:identical protein binding"/>
    <property type="evidence" value="ECO:0007669"/>
    <property type="project" value="TreeGrafter"/>
</dbReference>
<dbReference type="EMBL" id="JASVYU010000003">
    <property type="protein sequence ID" value="MDN0285827.1"/>
    <property type="molecule type" value="Genomic_DNA"/>
</dbReference>